<name>A0AAF0R3X6_SOLVR</name>
<accession>A0AAF0R3X6</accession>
<proteinExistence type="predicted"/>
<sequence length="146" mass="16673">MCARKNHFALHSSTIGLQNLHARFNVLSIGITDPVIFFGKHSAEHVVLSMSAITGPSRFISMDFSLTCLLEEIVEKFPQDERYFLTVVDQAKFPKLLDDMEQVASNLKSVHFKDNLKHLHYISLLQLVYFVGSSTRIVRPFKQMGF</sequence>
<dbReference type="AlphaFoldDB" id="A0AAF0R3X6"/>
<keyword evidence="2" id="KW-1185">Reference proteome</keyword>
<evidence type="ECO:0000313" key="1">
    <source>
        <dbReference type="EMBL" id="WMV33935.1"/>
    </source>
</evidence>
<protein>
    <submittedName>
        <fullName evidence="1">Uncharacterized protein</fullName>
    </submittedName>
</protein>
<evidence type="ECO:0000313" key="2">
    <source>
        <dbReference type="Proteomes" id="UP001234989"/>
    </source>
</evidence>
<organism evidence="1 2">
    <name type="scientific">Solanum verrucosum</name>
    <dbReference type="NCBI Taxonomy" id="315347"/>
    <lineage>
        <taxon>Eukaryota</taxon>
        <taxon>Viridiplantae</taxon>
        <taxon>Streptophyta</taxon>
        <taxon>Embryophyta</taxon>
        <taxon>Tracheophyta</taxon>
        <taxon>Spermatophyta</taxon>
        <taxon>Magnoliopsida</taxon>
        <taxon>eudicotyledons</taxon>
        <taxon>Gunneridae</taxon>
        <taxon>Pentapetalae</taxon>
        <taxon>asterids</taxon>
        <taxon>lamiids</taxon>
        <taxon>Solanales</taxon>
        <taxon>Solanaceae</taxon>
        <taxon>Solanoideae</taxon>
        <taxon>Solaneae</taxon>
        <taxon>Solanum</taxon>
    </lineage>
</organism>
<dbReference type="Proteomes" id="UP001234989">
    <property type="component" value="Chromosome 6"/>
</dbReference>
<reference evidence="1" key="1">
    <citation type="submission" date="2023-08" db="EMBL/GenBank/DDBJ databases">
        <title>A de novo genome assembly of Solanum verrucosum Schlechtendal, a Mexican diploid species geographically isolated from the other diploid A-genome species in potato relatives.</title>
        <authorList>
            <person name="Hosaka K."/>
        </authorList>
    </citation>
    <scope>NUCLEOTIDE SEQUENCE</scope>
    <source>
        <tissue evidence="1">Young leaves</tissue>
    </source>
</reference>
<dbReference type="EMBL" id="CP133617">
    <property type="protein sequence ID" value="WMV33935.1"/>
    <property type="molecule type" value="Genomic_DNA"/>
</dbReference>
<gene>
    <name evidence="1" type="ORF">MTR67_027320</name>
</gene>